<evidence type="ECO:0000313" key="2">
    <source>
        <dbReference type="Proteomes" id="UP000236724"/>
    </source>
</evidence>
<accession>A0A1H6F5V9</accession>
<reference evidence="1 2" key="1">
    <citation type="submission" date="2016-10" db="EMBL/GenBank/DDBJ databases">
        <authorList>
            <person name="de Groot N.N."/>
        </authorList>
    </citation>
    <scope>NUCLEOTIDE SEQUENCE [LARGE SCALE GENOMIC DNA]</scope>
    <source>
        <strain evidence="1">MBHS1</strain>
    </source>
</reference>
<keyword evidence="2" id="KW-1185">Reference proteome</keyword>
<dbReference type="Proteomes" id="UP000236724">
    <property type="component" value="Unassembled WGS sequence"/>
</dbReference>
<proteinExistence type="predicted"/>
<dbReference type="EMBL" id="FMSV02000295">
    <property type="protein sequence ID" value="SEH05492.1"/>
    <property type="molecule type" value="Genomic_DNA"/>
</dbReference>
<protein>
    <submittedName>
        <fullName evidence="1">Uncharacterized protein</fullName>
    </submittedName>
</protein>
<name>A0A1H6F5V9_9GAMM</name>
<sequence length="91" mass="11142">MYLDREKSHVDVQRQKILEDEDFAQYLETRQYKEIYAKERSGKRLAPNEKRLIIKHMQSSESFLKNILDDEITLSDLDPIDQWKHYFYVEM</sequence>
<evidence type="ECO:0000313" key="1">
    <source>
        <dbReference type="EMBL" id="SEH05492.1"/>
    </source>
</evidence>
<dbReference type="AlphaFoldDB" id="A0A1H6F5V9"/>
<gene>
    <name evidence="1" type="ORF">MBHS_01346</name>
</gene>
<organism evidence="1 2">
    <name type="scientific">Candidatus Venteria ishoeyi</name>
    <dbReference type="NCBI Taxonomy" id="1899563"/>
    <lineage>
        <taxon>Bacteria</taxon>
        <taxon>Pseudomonadati</taxon>
        <taxon>Pseudomonadota</taxon>
        <taxon>Gammaproteobacteria</taxon>
        <taxon>Thiotrichales</taxon>
        <taxon>Thiotrichaceae</taxon>
        <taxon>Venteria</taxon>
    </lineage>
</organism>